<evidence type="ECO:0000259" key="1">
    <source>
        <dbReference type="Pfam" id="PF24315"/>
    </source>
</evidence>
<sequence length="91" mass="10099">MAVLVPLFILLGIRSQGSRELDSRFSGVVIGRACREVPLSTGIRMDRSLKIRTDDGPEISQHVSSLVYERFAVGDSIVKDFGVHEPFRVIV</sequence>
<gene>
    <name evidence="2" type="ORF">ACEZDG_33180</name>
</gene>
<protein>
    <recommendedName>
        <fullName evidence="1">DUF7489 domain-containing protein</fullName>
    </recommendedName>
</protein>
<dbReference type="Pfam" id="PF24315">
    <property type="entry name" value="DUF7489"/>
    <property type="match status" value="1"/>
</dbReference>
<name>A0ABV6VKK4_9ACTN</name>
<keyword evidence="3" id="KW-1185">Reference proteome</keyword>
<reference evidence="2 3" key="1">
    <citation type="submission" date="2024-09" db="EMBL/GenBank/DDBJ databases">
        <authorList>
            <person name="Lee S.D."/>
        </authorList>
    </citation>
    <scope>NUCLEOTIDE SEQUENCE [LARGE SCALE GENOMIC DNA]</scope>
    <source>
        <strain evidence="2 3">N1-1</strain>
    </source>
</reference>
<evidence type="ECO:0000313" key="3">
    <source>
        <dbReference type="Proteomes" id="UP001592582"/>
    </source>
</evidence>
<feature type="domain" description="DUF7489" evidence="1">
    <location>
        <begin position="23"/>
        <end position="86"/>
    </location>
</feature>
<dbReference type="InterPro" id="IPR055912">
    <property type="entry name" value="DUF7489"/>
</dbReference>
<accession>A0ABV6VKK4</accession>
<proteinExistence type="predicted"/>
<dbReference type="Proteomes" id="UP001592582">
    <property type="component" value="Unassembled WGS sequence"/>
</dbReference>
<organism evidence="2 3">
    <name type="scientific">Streptacidiphilus alkalitolerans</name>
    <dbReference type="NCBI Taxonomy" id="3342712"/>
    <lineage>
        <taxon>Bacteria</taxon>
        <taxon>Bacillati</taxon>
        <taxon>Actinomycetota</taxon>
        <taxon>Actinomycetes</taxon>
        <taxon>Kitasatosporales</taxon>
        <taxon>Streptomycetaceae</taxon>
        <taxon>Streptacidiphilus</taxon>
    </lineage>
</organism>
<comment type="caution">
    <text evidence="2">The sequence shown here is derived from an EMBL/GenBank/DDBJ whole genome shotgun (WGS) entry which is preliminary data.</text>
</comment>
<evidence type="ECO:0000313" key="2">
    <source>
        <dbReference type="EMBL" id="MFC1414126.1"/>
    </source>
</evidence>
<dbReference type="RefSeq" id="WP_380517163.1">
    <property type="nucleotide sequence ID" value="NZ_JBHEZX010000021.1"/>
</dbReference>
<dbReference type="EMBL" id="JBHEZX010000021">
    <property type="protein sequence ID" value="MFC1414126.1"/>
    <property type="molecule type" value="Genomic_DNA"/>
</dbReference>